<evidence type="ECO:0000256" key="2">
    <source>
        <dbReference type="ARBA" id="ARBA00006604"/>
    </source>
</evidence>
<evidence type="ECO:0000313" key="10">
    <source>
        <dbReference type="Proteomes" id="UP001206821"/>
    </source>
</evidence>
<dbReference type="GO" id="GO:0004347">
    <property type="term" value="F:glucose-6-phosphate isomerase activity"/>
    <property type="evidence" value="ECO:0007669"/>
    <property type="project" value="UniProtKB-EC"/>
</dbReference>
<dbReference type="Gene3D" id="3.40.50.10490">
    <property type="entry name" value="Glucose-6-phosphate isomerase like protein, domain 1"/>
    <property type="match status" value="3"/>
</dbReference>
<keyword evidence="10" id="KW-1185">Reference proteome</keyword>
<keyword evidence="4 7" id="KW-0324">Glycolysis</keyword>
<dbReference type="InterPro" id="IPR035482">
    <property type="entry name" value="SIS_PGI_2"/>
</dbReference>
<dbReference type="PANTHER" id="PTHR11469">
    <property type="entry name" value="GLUCOSE-6-PHOSPHATE ISOMERASE"/>
    <property type="match status" value="1"/>
</dbReference>
<evidence type="ECO:0000256" key="7">
    <source>
        <dbReference type="HAMAP-Rule" id="MF_00473"/>
    </source>
</evidence>
<keyword evidence="5 7" id="KW-0413">Isomerase</keyword>
<dbReference type="Pfam" id="PF00342">
    <property type="entry name" value="PGI"/>
    <property type="match status" value="2"/>
</dbReference>
<keyword evidence="3 7" id="KW-0312">Gluconeogenesis</keyword>
<dbReference type="PROSITE" id="PS51463">
    <property type="entry name" value="P_GLUCOSE_ISOMERASE_3"/>
    <property type="match status" value="1"/>
</dbReference>
<dbReference type="SUPFAM" id="SSF53697">
    <property type="entry name" value="SIS domain"/>
    <property type="match status" value="1"/>
</dbReference>
<dbReference type="InterPro" id="IPR001672">
    <property type="entry name" value="G6P_Isomerase"/>
</dbReference>
<dbReference type="CDD" id="cd05016">
    <property type="entry name" value="SIS_PGI_2"/>
    <property type="match status" value="1"/>
</dbReference>
<reference evidence="9 10" key="1">
    <citation type="submission" date="2022-07" db="EMBL/GenBank/DDBJ databases">
        <title>Genomic and pangenome structural analysis of the polyextremophile Exiguobacterium.</title>
        <authorList>
            <person name="Shen L."/>
        </authorList>
    </citation>
    <scope>NUCLEOTIDE SEQUENCE [LARGE SCALE GENOMIC DNA]</scope>
    <source>
        <strain evidence="9 10">12_1</strain>
    </source>
</reference>
<comment type="similarity">
    <text evidence="2 7 8">Belongs to the GPI family.</text>
</comment>
<gene>
    <name evidence="7" type="primary">pgi</name>
    <name evidence="9" type="ORF">NQG31_06125</name>
</gene>
<comment type="subcellular location">
    <subcellularLocation>
        <location evidence="7">Cytoplasm</location>
    </subcellularLocation>
</comment>
<evidence type="ECO:0000256" key="1">
    <source>
        <dbReference type="ARBA" id="ARBA00004926"/>
    </source>
</evidence>
<evidence type="ECO:0000256" key="8">
    <source>
        <dbReference type="RuleBase" id="RU000612"/>
    </source>
</evidence>
<keyword evidence="7" id="KW-0963">Cytoplasm</keyword>
<comment type="caution">
    <text evidence="7">Lacks conserved residue(s) required for the propagation of feature annotation.</text>
</comment>
<dbReference type="EMBL" id="JANIEK010000018">
    <property type="protein sequence ID" value="MCT4795113.1"/>
    <property type="molecule type" value="Genomic_DNA"/>
</dbReference>
<dbReference type="EC" id="5.3.1.9" evidence="7"/>
<dbReference type="RefSeq" id="WP_034814677.1">
    <property type="nucleotide sequence ID" value="NZ_CP073101.1"/>
</dbReference>
<dbReference type="HAMAP" id="MF_00473">
    <property type="entry name" value="G6P_isomerase"/>
    <property type="match status" value="1"/>
</dbReference>
<evidence type="ECO:0000256" key="4">
    <source>
        <dbReference type="ARBA" id="ARBA00023152"/>
    </source>
</evidence>
<accession>A0ABT2KX31</accession>
<evidence type="ECO:0000256" key="3">
    <source>
        <dbReference type="ARBA" id="ARBA00022432"/>
    </source>
</evidence>
<sequence>MSTVRFDYSNALSFVGEHEIDQMQETVKALHSVIHDRSGAGSDFLGWVDLPTNFDTDEFARIKAAAERIRDNSDVLVVVGIGGSYLGARAAIEMLQHSFFNVLSKEERQAPQVFFAGHNISSTYMTELLHVLKDKEVSVNVISKSGTTTEPAIAFRVLKQFMEDKYGQDGARERIYATTDRARGALKTLADAEGYETFVIPDDVGGRFSVLTPVGLLPIAAAGIDIDALMEGARDAQEAYSSPELSENEAYQYAVVRNAMYAKGKSIELLVNYEPALHYVSEWWKQLYGESEGKDNKGIFPAAVDFSTDLHSMGQYIQEGRRDLFETVIRVTNVRHAMNVPEDAQDLDGLNFLAGETIQFVNDKAAEGTLLAHTDGNVPNLVVELPEMTPYHLGFLFYFFEKACAMSGYILGVNPFNQPGVEAYKANMFALLGKPGYEEQKAELEKRLNQ</sequence>
<comment type="catalytic activity">
    <reaction evidence="6 7 8">
        <text>alpha-D-glucose 6-phosphate = beta-D-fructose 6-phosphate</text>
        <dbReference type="Rhea" id="RHEA:11816"/>
        <dbReference type="ChEBI" id="CHEBI:57634"/>
        <dbReference type="ChEBI" id="CHEBI:58225"/>
        <dbReference type="EC" id="5.3.1.9"/>
    </reaction>
</comment>
<dbReference type="Proteomes" id="UP001206821">
    <property type="component" value="Unassembled WGS sequence"/>
</dbReference>
<proteinExistence type="inferred from homology"/>
<dbReference type="PANTHER" id="PTHR11469:SF1">
    <property type="entry name" value="GLUCOSE-6-PHOSPHATE ISOMERASE"/>
    <property type="match status" value="1"/>
</dbReference>
<comment type="pathway">
    <text evidence="7">Carbohydrate biosynthesis; gluconeogenesis.</text>
</comment>
<dbReference type="PRINTS" id="PR00662">
    <property type="entry name" value="G6PISOMERASE"/>
</dbReference>
<organism evidence="9 10">
    <name type="scientific">Exiguobacterium alkaliphilum</name>
    <dbReference type="NCBI Taxonomy" id="1428684"/>
    <lineage>
        <taxon>Bacteria</taxon>
        <taxon>Bacillati</taxon>
        <taxon>Bacillota</taxon>
        <taxon>Bacilli</taxon>
        <taxon>Bacillales</taxon>
        <taxon>Bacillales Family XII. Incertae Sedis</taxon>
        <taxon>Exiguobacterium</taxon>
    </lineage>
</organism>
<comment type="function">
    <text evidence="7">Catalyzes the reversible isomerization of glucose-6-phosphate to fructose-6-phosphate.</text>
</comment>
<evidence type="ECO:0000256" key="5">
    <source>
        <dbReference type="ARBA" id="ARBA00023235"/>
    </source>
</evidence>
<dbReference type="InterPro" id="IPR018189">
    <property type="entry name" value="Phosphoglucose_isomerase_CS"/>
</dbReference>
<comment type="caution">
    <text evidence="9">The sequence shown here is derived from an EMBL/GenBank/DDBJ whole genome shotgun (WGS) entry which is preliminary data.</text>
</comment>
<dbReference type="InterPro" id="IPR035476">
    <property type="entry name" value="SIS_PGI_1"/>
</dbReference>
<feature type="active site" evidence="7">
    <location>
        <position position="425"/>
    </location>
</feature>
<dbReference type="PROSITE" id="PS00765">
    <property type="entry name" value="P_GLUCOSE_ISOMERASE_1"/>
    <property type="match status" value="1"/>
</dbReference>
<feature type="active site" description="Proton donor" evidence="7">
    <location>
        <position position="290"/>
    </location>
</feature>
<protein>
    <recommendedName>
        <fullName evidence="7">Glucose-6-phosphate isomerase</fullName>
        <shortName evidence="7">GPI</shortName>
        <ecNumber evidence="7">5.3.1.9</ecNumber>
    </recommendedName>
    <alternativeName>
        <fullName evidence="7">Phosphoglucose isomerase</fullName>
        <shortName evidence="7">PGI</shortName>
    </alternativeName>
    <alternativeName>
        <fullName evidence="7">Phosphohexose isomerase</fullName>
        <shortName evidence="7">PHI</shortName>
    </alternativeName>
</protein>
<evidence type="ECO:0000313" key="9">
    <source>
        <dbReference type="EMBL" id="MCT4795113.1"/>
    </source>
</evidence>
<comment type="pathway">
    <text evidence="1 7 8">Carbohydrate degradation; glycolysis; D-glyceraldehyde 3-phosphate and glycerone phosphate from D-glucose: step 2/4.</text>
</comment>
<evidence type="ECO:0000256" key="6">
    <source>
        <dbReference type="ARBA" id="ARBA00029321"/>
    </source>
</evidence>
<dbReference type="InterPro" id="IPR046348">
    <property type="entry name" value="SIS_dom_sf"/>
</dbReference>
<name>A0ABT2KX31_9BACL</name>
<dbReference type="PROSITE" id="PS00174">
    <property type="entry name" value="P_GLUCOSE_ISOMERASE_2"/>
    <property type="match status" value="1"/>
</dbReference>
<dbReference type="NCBIfam" id="NF010697">
    <property type="entry name" value="PRK14097.1"/>
    <property type="match status" value="1"/>
</dbReference>
<dbReference type="CDD" id="cd05015">
    <property type="entry name" value="SIS_PGI_1"/>
    <property type="match status" value="1"/>
</dbReference>